<organism evidence="1 2">
    <name type="scientific">Candidatus Saganbacteria bacterium</name>
    <dbReference type="NCBI Taxonomy" id="2575572"/>
    <lineage>
        <taxon>Bacteria</taxon>
        <taxon>Bacillati</taxon>
        <taxon>Saganbacteria</taxon>
    </lineage>
</organism>
<sequence>MNYQHKELASGRWNTFSFVEQMANIGSDIERAISWNKKDQPDYSKHAFERALELLDLTISDKKNISRLRELLRVREVLADYFVFDNTYNSTAESWQKYFLQFNYAARLKT</sequence>
<evidence type="ECO:0000313" key="1">
    <source>
        <dbReference type="EMBL" id="KAF0132559.1"/>
    </source>
</evidence>
<dbReference type="Proteomes" id="UP000488506">
    <property type="component" value="Unassembled WGS sequence"/>
</dbReference>
<gene>
    <name evidence="1" type="ORF">FD145_1625</name>
</gene>
<dbReference type="EMBL" id="WPAF01000052">
    <property type="protein sequence ID" value="KAF0132559.1"/>
    <property type="molecule type" value="Genomic_DNA"/>
</dbReference>
<name>A0A833NWA3_UNCSA</name>
<proteinExistence type="predicted"/>
<accession>A0A833NWA3</accession>
<reference evidence="1 2" key="1">
    <citation type="submission" date="2019-12" db="EMBL/GenBank/DDBJ databases">
        <authorList>
            <person name="Wolfe R."/>
            <person name="Danczak R."/>
            <person name="Wilkins M."/>
        </authorList>
    </citation>
    <scope>NUCLEOTIDE SEQUENCE [LARGE SCALE GENOMIC DNA]</scope>
    <source>
        <strain evidence="1">X2_MaxBin.013</strain>
    </source>
</reference>
<dbReference type="AlphaFoldDB" id="A0A833NWA3"/>
<evidence type="ECO:0000313" key="2">
    <source>
        <dbReference type="Proteomes" id="UP000488506"/>
    </source>
</evidence>
<protein>
    <submittedName>
        <fullName evidence="1">Uncharacterized protein</fullName>
    </submittedName>
</protein>
<comment type="caution">
    <text evidence="1">The sequence shown here is derived from an EMBL/GenBank/DDBJ whole genome shotgun (WGS) entry which is preliminary data.</text>
</comment>